<dbReference type="OMA" id="EEQQCVW"/>
<evidence type="ECO:0000256" key="2">
    <source>
        <dbReference type="ARBA" id="ARBA00022723"/>
    </source>
</evidence>
<dbReference type="GO" id="GO:0005634">
    <property type="term" value="C:nucleus"/>
    <property type="evidence" value="ECO:0007669"/>
    <property type="project" value="TreeGrafter"/>
</dbReference>
<feature type="compositionally biased region" description="Basic and acidic residues" evidence="7">
    <location>
        <begin position="88"/>
        <end position="99"/>
    </location>
</feature>
<dbReference type="GeneTree" id="ENSGT00940000161885"/>
<dbReference type="GO" id="GO:0000981">
    <property type="term" value="F:DNA-binding transcription factor activity, RNA polymerase II-specific"/>
    <property type="evidence" value="ECO:0007669"/>
    <property type="project" value="TreeGrafter"/>
</dbReference>
<dbReference type="InParanoid" id="A0A674HRX6"/>
<name>A0A674HRX6_TAEGU</name>
<keyword evidence="11" id="KW-1185">Reference proteome</keyword>
<dbReference type="GO" id="GO:0008270">
    <property type="term" value="F:zinc ion binding"/>
    <property type="evidence" value="ECO:0007669"/>
    <property type="project" value="UniProtKB-KW"/>
</dbReference>
<dbReference type="InterPro" id="IPR013087">
    <property type="entry name" value="Znf_C2H2_type"/>
</dbReference>
<reference evidence="10 11" key="1">
    <citation type="journal article" date="2010" name="Nature">
        <title>The genome of a songbird.</title>
        <authorList>
            <person name="Warren W.C."/>
            <person name="Clayton D.F."/>
            <person name="Ellegren H."/>
            <person name="Arnold A.P."/>
            <person name="Hillier L.W."/>
            <person name="Kunstner A."/>
            <person name="Searle S."/>
            <person name="White S."/>
            <person name="Vilella A.J."/>
            <person name="Fairley S."/>
            <person name="Heger A."/>
            <person name="Kong L."/>
            <person name="Ponting C.P."/>
            <person name="Jarvis E.D."/>
            <person name="Mello C.V."/>
            <person name="Minx P."/>
            <person name="Lovell P."/>
            <person name="Velho T.A."/>
            <person name="Ferris M."/>
            <person name="Balakrishnan C.N."/>
            <person name="Sinha S."/>
            <person name="Blatti C."/>
            <person name="London S.E."/>
            <person name="Li Y."/>
            <person name="Lin Y.C."/>
            <person name="George J."/>
            <person name="Sweedler J."/>
            <person name="Southey B."/>
            <person name="Gunaratne P."/>
            <person name="Watson M."/>
            <person name="Nam K."/>
            <person name="Backstrom N."/>
            <person name="Smeds L."/>
            <person name="Nabholz B."/>
            <person name="Itoh Y."/>
            <person name="Whitney O."/>
            <person name="Pfenning A.R."/>
            <person name="Howard J."/>
            <person name="Volker M."/>
            <person name="Skinner B.M."/>
            <person name="Griffin D.K."/>
            <person name="Ye L."/>
            <person name="McLaren W.M."/>
            <person name="Flicek P."/>
            <person name="Quesada V."/>
            <person name="Velasco G."/>
            <person name="Lopez-Otin C."/>
            <person name="Puente X.S."/>
            <person name="Olender T."/>
            <person name="Lancet D."/>
            <person name="Smit A.F."/>
            <person name="Hubley R."/>
            <person name="Konkel M.K."/>
            <person name="Walker J.A."/>
            <person name="Batzer M.A."/>
            <person name="Gu W."/>
            <person name="Pollock D.D."/>
            <person name="Chen L."/>
            <person name="Cheng Z."/>
            <person name="Eichler E.E."/>
            <person name="Stapley J."/>
            <person name="Slate J."/>
            <person name="Ekblom R."/>
            <person name="Birkhead T."/>
            <person name="Burke T."/>
            <person name="Burt D."/>
            <person name="Scharff C."/>
            <person name="Adam I."/>
            <person name="Richard H."/>
            <person name="Sultan M."/>
            <person name="Soldatov A."/>
            <person name="Lehrach H."/>
            <person name="Edwards S.V."/>
            <person name="Yang S.P."/>
            <person name="Li X."/>
            <person name="Graves T."/>
            <person name="Fulton L."/>
            <person name="Nelson J."/>
            <person name="Chinwalla A."/>
            <person name="Hou S."/>
            <person name="Mardis E.R."/>
            <person name="Wilson R.K."/>
        </authorList>
    </citation>
    <scope>NUCLEOTIDE SEQUENCE [LARGE SCALE GENOMIC DNA]</scope>
</reference>
<dbReference type="AlphaFoldDB" id="A0A674HRX6"/>
<evidence type="ECO:0000259" key="8">
    <source>
        <dbReference type="PROSITE" id="PS50157"/>
    </source>
</evidence>
<dbReference type="Ensembl" id="ENSTGUT00000028102.1">
    <property type="protein sequence ID" value="ENSTGUP00000038506.1"/>
    <property type="gene ID" value="ENSTGUG00000020776.1"/>
</dbReference>
<evidence type="ECO:0000256" key="7">
    <source>
        <dbReference type="SAM" id="MobiDB-lite"/>
    </source>
</evidence>
<feature type="domain" description="C2H2-type" evidence="8">
    <location>
        <begin position="607"/>
        <end position="634"/>
    </location>
</feature>
<feature type="compositionally biased region" description="Low complexity" evidence="7">
    <location>
        <begin position="65"/>
        <end position="79"/>
    </location>
</feature>
<dbReference type="SMART" id="SM00349">
    <property type="entry name" value="KRAB"/>
    <property type="match status" value="1"/>
</dbReference>
<comment type="similarity">
    <text evidence="1">Belongs to the krueppel C2H2-type zinc-finger protein family.</text>
</comment>
<evidence type="ECO:0000256" key="1">
    <source>
        <dbReference type="ARBA" id="ARBA00006991"/>
    </source>
</evidence>
<keyword evidence="5" id="KW-0862">Zinc</keyword>
<feature type="domain" description="C2H2-type" evidence="8">
    <location>
        <begin position="551"/>
        <end position="578"/>
    </location>
</feature>
<feature type="region of interest" description="Disordered" evidence="7">
    <location>
        <begin position="678"/>
        <end position="704"/>
    </location>
</feature>
<keyword evidence="4 6" id="KW-0863">Zinc-finger</keyword>
<evidence type="ECO:0000256" key="5">
    <source>
        <dbReference type="ARBA" id="ARBA00022833"/>
    </source>
</evidence>
<protein>
    <recommendedName>
        <fullName evidence="12">Zinc finger protein 282</fullName>
    </recommendedName>
</protein>
<dbReference type="Pfam" id="PF01352">
    <property type="entry name" value="KRAB"/>
    <property type="match status" value="1"/>
</dbReference>
<evidence type="ECO:0000259" key="9">
    <source>
        <dbReference type="PROSITE" id="PS50805"/>
    </source>
</evidence>
<dbReference type="SUPFAM" id="SSF57997">
    <property type="entry name" value="Tropomyosin"/>
    <property type="match status" value="1"/>
</dbReference>
<evidence type="ECO:0000256" key="3">
    <source>
        <dbReference type="ARBA" id="ARBA00022737"/>
    </source>
</evidence>
<dbReference type="InterPro" id="IPR036236">
    <property type="entry name" value="Znf_C2H2_sf"/>
</dbReference>
<feature type="region of interest" description="Disordered" evidence="7">
    <location>
        <begin position="352"/>
        <end position="378"/>
    </location>
</feature>
<reference evidence="10" key="3">
    <citation type="submission" date="2025-09" db="UniProtKB">
        <authorList>
            <consortium name="Ensembl"/>
        </authorList>
    </citation>
    <scope>IDENTIFICATION</scope>
</reference>
<proteinExistence type="inferred from homology"/>
<evidence type="ECO:0000256" key="4">
    <source>
        <dbReference type="ARBA" id="ARBA00022771"/>
    </source>
</evidence>
<feature type="compositionally biased region" description="Low complexity" evidence="7">
    <location>
        <begin position="529"/>
        <end position="545"/>
    </location>
</feature>
<dbReference type="GO" id="GO:0000977">
    <property type="term" value="F:RNA polymerase II transcription regulatory region sequence-specific DNA binding"/>
    <property type="evidence" value="ECO:0007669"/>
    <property type="project" value="TreeGrafter"/>
</dbReference>
<dbReference type="SMART" id="SM00355">
    <property type="entry name" value="ZnF_C2H2"/>
    <property type="match status" value="5"/>
</dbReference>
<keyword evidence="3" id="KW-0677">Repeat</keyword>
<feature type="region of interest" description="Disordered" evidence="7">
    <location>
        <begin position="133"/>
        <end position="162"/>
    </location>
</feature>
<evidence type="ECO:0008006" key="12">
    <source>
        <dbReference type="Google" id="ProtNLM"/>
    </source>
</evidence>
<feature type="region of interest" description="Disordered" evidence="7">
    <location>
        <begin position="520"/>
        <end position="554"/>
    </location>
</feature>
<dbReference type="Gene3D" id="3.30.160.60">
    <property type="entry name" value="Classic Zinc Finger"/>
    <property type="match status" value="5"/>
</dbReference>
<dbReference type="PROSITE" id="PS00028">
    <property type="entry name" value="ZINC_FINGER_C2H2_1"/>
    <property type="match status" value="5"/>
</dbReference>
<dbReference type="SUPFAM" id="SSF109640">
    <property type="entry name" value="KRAB domain (Kruppel-associated box)"/>
    <property type="match status" value="1"/>
</dbReference>
<dbReference type="FunFam" id="3.30.160.60:FF:001271">
    <property type="entry name" value="Zinc finger protein 282"/>
    <property type="match status" value="1"/>
</dbReference>
<feature type="domain" description="C2H2-type" evidence="8">
    <location>
        <begin position="635"/>
        <end position="662"/>
    </location>
</feature>
<dbReference type="PROSITE" id="PS50157">
    <property type="entry name" value="ZINC_FINGER_C2H2_2"/>
    <property type="match status" value="5"/>
</dbReference>
<feature type="region of interest" description="Disordered" evidence="7">
    <location>
        <begin position="65"/>
        <end position="105"/>
    </location>
</feature>
<dbReference type="FunFam" id="3.30.160.60:FF:001415">
    <property type="entry name" value="zinc finger protein 282"/>
    <property type="match status" value="1"/>
</dbReference>
<feature type="domain" description="KRAB" evidence="9">
    <location>
        <begin position="306"/>
        <end position="377"/>
    </location>
</feature>
<feature type="compositionally biased region" description="Basic and acidic residues" evidence="7">
    <location>
        <begin position="354"/>
        <end position="378"/>
    </location>
</feature>
<evidence type="ECO:0000313" key="11">
    <source>
        <dbReference type="Proteomes" id="UP000007754"/>
    </source>
</evidence>
<keyword evidence="2" id="KW-0479">Metal-binding</keyword>
<dbReference type="FunFam" id="3.30.160.60:FF:000151">
    <property type="entry name" value="Zinc finger and SCAN domain-containing 21"/>
    <property type="match status" value="1"/>
</dbReference>
<accession>A0A674HRX6</accession>
<feature type="domain" description="C2H2-type" evidence="8">
    <location>
        <begin position="579"/>
        <end position="606"/>
    </location>
</feature>
<dbReference type="Gene3D" id="6.10.140.140">
    <property type="match status" value="1"/>
</dbReference>
<sequence>MSPGASAPGYPRAPGMPRGGPECSEQDSAQGCPGHLCPGMSLSVPRVFLHGPAPHLPWLLPAHPAPSSSRAGSSLGRAWNGSQGTGDWGDKLGRGHHGDLPSSGRCSMGTGMGTDPTATLDCPSGRQALHTGVPCSSGAAGGQKPWKRGTETPAGDRGSPPTRALPVAQVQEWNMEAPHLMPLQPPLLPERAHVREAQLHSAEASLWTVVATVQAMERKIDLLATRLLSLEGRSGTAEKKLLDCEKTAMEFGNQLESKWAVLGTLIQEYGLLQRRLENVENLLKNRNFWVLRLPPGPRGEVPKVPVTFVDIAVYFSAEEWKNLEEWQKELYNNLVKENYEALLSLDGAISRSEAQPRSERGDGPCVPEQRELEQRELPPDTCAESLISTSDILSRIKQEVAFVGEQQFPEERGMPPDPCAGADALITAHDFLSWIKQEEEPCVREPWELPEREMLPPGPGPASEGLLVKTEERCPHSEPPEEVGLPGSSGELLFPGTGFGTPEGQAAVPAAVALPAQHRLGKAPGSEPGPGADTGGVPAAAAAGPTEERPHGCAECGKSFSGKKSLRIHQRSHAAERPYPCAECGKSFNCHSGLVRHQMIHRGERPYKCSECGKCYSRKEHLQNHQRLHTGERPFACAQCGKSFIRKQNLLKHQRIHTGERPYQCPACGRSFRYKESLKDHQRVHGTEAGPPPLPQPGILPPGD</sequence>
<dbReference type="FunFam" id="3.30.160.60:FF:001684">
    <property type="entry name" value="zinc finger protein 33B-like"/>
    <property type="match status" value="1"/>
</dbReference>
<organism evidence="10 11">
    <name type="scientific">Taeniopygia guttata</name>
    <name type="common">Zebra finch</name>
    <name type="synonym">Poephila guttata</name>
    <dbReference type="NCBI Taxonomy" id="59729"/>
    <lineage>
        <taxon>Eukaryota</taxon>
        <taxon>Metazoa</taxon>
        <taxon>Chordata</taxon>
        <taxon>Craniata</taxon>
        <taxon>Vertebrata</taxon>
        <taxon>Euteleostomi</taxon>
        <taxon>Archelosauria</taxon>
        <taxon>Archosauria</taxon>
        <taxon>Dinosauria</taxon>
        <taxon>Saurischia</taxon>
        <taxon>Theropoda</taxon>
        <taxon>Coelurosauria</taxon>
        <taxon>Aves</taxon>
        <taxon>Neognathae</taxon>
        <taxon>Neoaves</taxon>
        <taxon>Telluraves</taxon>
        <taxon>Australaves</taxon>
        <taxon>Passeriformes</taxon>
        <taxon>Passeroidea</taxon>
        <taxon>Estrildidae</taxon>
        <taxon>Estrildinae</taxon>
        <taxon>Taeniopygia</taxon>
    </lineage>
</organism>
<evidence type="ECO:0000256" key="6">
    <source>
        <dbReference type="PROSITE-ProRule" id="PRU00042"/>
    </source>
</evidence>
<dbReference type="SUPFAM" id="SSF57667">
    <property type="entry name" value="beta-beta-alpha zinc fingers"/>
    <property type="match status" value="3"/>
</dbReference>
<dbReference type="InterPro" id="IPR036051">
    <property type="entry name" value="KRAB_dom_sf"/>
</dbReference>
<dbReference type="FunFam" id="3.30.160.60:FF:000414">
    <property type="entry name" value="Zinc finger protein 398"/>
    <property type="match status" value="1"/>
</dbReference>
<evidence type="ECO:0000313" key="10">
    <source>
        <dbReference type="Ensembl" id="ENSTGUP00000038506.1"/>
    </source>
</evidence>
<dbReference type="Pfam" id="PF00096">
    <property type="entry name" value="zf-C2H2"/>
    <property type="match status" value="5"/>
</dbReference>
<dbReference type="CDD" id="cd07765">
    <property type="entry name" value="KRAB_A-box"/>
    <property type="match status" value="1"/>
</dbReference>
<dbReference type="Proteomes" id="UP000007754">
    <property type="component" value="Chromosome 2"/>
</dbReference>
<feature type="compositionally biased region" description="Pro residues" evidence="7">
    <location>
        <begin position="690"/>
        <end position="704"/>
    </location>
</feature>
<reference evidence="10" key="2">
    <citation type="submission" date="2025-08" db="UniProtKB">
        <authorList>
            <consortium name="Ensembl"/>
        </authorList>
    </citation>
    <scope>IDENTIFICATION</scope>
</reference>
<dbReference type="PANTHER" id="PTHR24381">
    <property type="entry name" value="ZINC FINGER PROTEIN"/>
    <property type="match status" value="1"/>
</dbReference>
<dbReference type="PANTHER" id="PTHR24381:SF269">
    <property type="entry name" value="ZINC FINGER PROTEIN 398"/>
    <property type="match status" value="1"/>
</dbReference>
<dbReference type="PROSITE" id="PS50805">
    <property type="entry name" value="KRAB"/>
    <property type="match status" value="1"/>
</dbReference>
<feature type="region of interest" description="Disordered" evidence="7">
    <location>
        <begin position="1"/>
        <end position="30"/>
    </location>
</feature>
<dbReference type="InterPro" id="IPR001909">
    <property type="entry name" value="KRAB"/>
</dbReference>
<feature type="domain" description="C2H2-type" evidence="8">
    <location>
        <begin position="663"/>
        <end position="690"/>
    </location>
</feature>